<keyword evidence="4 6" id="KW-0964">Secreted</keyword>
<dbReference type="Proteomes" id="UP001280121">
    <property type="component" value="Unassembled WGS sequence"/>
</dbReference>
<comment type="similarity">
    <text evidence="2 6">Belongs to the plant self-incompatibility (S1) protein family.</text>
</comment>
<organism evidence="7 8">
    <name type="scientific">Dipteronia dyeriana</name>
    <dbReference type="NCBI Taxonomy" id="168575"/>
    <lineage>
        <taxon>Eukaryota</taxon>
        <taxon>Viridiplantae</taxon>
        <taxon>Streptophyta</taxon>
        <taxon>Embryophyta</taxon>
        <taxon>Tracheophyta</taxon>
        <taxon>Spermatophyta</taxon>
        <taxon>Magnoliopsida</taxon>
        <taxon>eudicotyledons</taxon>
        <taxon>Gunneridae</taxon>
        <taxon>Pentapetalae</taxon>
        <taxon>rosids</taxon>
        <taxon>malvids</taxon>
        <taxon>Sapindales</taxon>
        <taxon>Sapindaceae</taxon>
        <taxon>Hippocastanoideae</taxon>
        <taxon>Acereae</taxon>
        <taxon>Dipteronia</taxon>
    </lineage>
</organism>
<evidence type="ECO:0000256" key="3">
    <source>
        <dbReference type="ARBA" id="ARBA00022471"/>
    </source>
</evidence>
<evidence type="ECO:0000313" key="8">
    <source>
        <dbReference type="Proteomes" id="UP001280121"/>
    </source>
</evidence>
<sequence>VMIGETAPTFASSVDASLGKYTVYITNGFYYNEKPLVIHCWSEDDDLGEHTLWKNNEFRFSFRESFIRWTHFYCEMRHDTKFKKIDVYDDKKERIKCTYTLNCYWMVDEGLANDSPTSQFDIKRGSRQGDPLSPFLFNIVAEGLSCILQKAPDMDMFCGENFGGLKVNFGKSCVVRVGATVDNKTDWIAIMKCEWWSGHRESDGKSKALLEKWVWSFGNEKSSLWRKVIVVRYELDVRDLLCKGFSSSSASYLAKAMASLFKQRSQLMIILNEGMNVVVGNGIKIKFWDVTCSDQNFRFR</sequence>
<dbReference type="AlphaFoldDB" id="A0AAD9WQX5"/>
<dbReference type="PANTHER" id="PTHR31232:SF137">
    <property type="entry name" value="S-PROTEIN HOMOLOG"/>
    <property type="match status" value="1"/>
</dbReference>
<keyword evidence="8" id="KW-1185">Reference proteome</keyword>
<evidence type="ECO:0000256" key="4">
    <source>
        <dbReference type="ARBA" id="ARBA00022525"/>
    </source>
</evidence>
<protein>
    <recommendedName>
        <fullName evidence="6">S-protein homolog</fullName>
    </recommendedName>
</protein>
<reference evidence="7" key="1">
    <citation type="journal article" date="2023" name="Plant J.">
        <title>Genome sequences and population genomics provide insights into the demographic history, inbreeding, and mutation load of two 'living fossil' tree species of Dipteronia.</title>
        <authorList>
            <person name="Feng Y."/>
            <person name="Comes H.P."/>
            <person name="Chen J."/>
            <person name="Zhu S."/>
            <person name="Lu R."/>
            <person name="Zhang X."/>
            <person name="Li P."/>
            <person name="Qiu J."/>
            <person name="Olsen K.M."/>
            <person name="Qiu Y."/>
        </authorList>
    </citation>
    <scope>NUCLEOTIDE SEQUENCE</scope>
    <source>
        <strain evidence="7">KIB01</strain>
    </source>
</reference>
<comment type="caution">
    <text evidence="7">The sequence shown here is derived from an EMBL/GenBank/DDBJ whole genome shotgun (WGS) entry which is preliminary data.</text>
</comment>
<evidence type="ECO:0000256" key="2">
    <source>
        <dbReference type="ARBA" id="ARBA00005581"/>
    </source>
</evidence>
<dbReference type="PANTHER" id="PTHR31232">
    <property type="match status" value="1"/>
</dbReference>
<evidence type="ECO:0000313" key="7">
    <source>
        <dbReference type="EMBL" id="KAK2640394.1"/>
    </source>
</evidence>
<evidence type="ECO:0000256" key="1">
    <source>
        <dbReference type="ARBA" id="ARBA00004613"/>
    </source>
</evidence>
<keyword evidence="3 6" id="KW-0713">Self-incompatibility</keyword>
<evidence type="ECO:0000256" key="6">
    <source>
        <dbReference type="RuleBase" id="RU367044"/>
    </source>
</evidence>
<proteinExistence type="inferred from homology"/>
<feature type="non-terminal residue" evidence="7">
    <location>
        <position position="300"/>
    </location>
</feature>
<keyword evidence="5" id="KW-0732">Signal</keyword>
<dbReference type="InterPro" id="IPR010264">
    <property type="entry name" value="Self-incomp_S1"/>
</dbReference>
<evidence type="ECO:0000256" key="5">
    <source>
        <dbReference type="ARBA" id="ARBA00022729"/>
    </source>
</evidence>
<name>A0AAD9WQX5_9ROSI</name>
<dbReference type="EMBL" id="JANJYI010000008">
    <property type="protein sequence ID" value="KAK2640394.1"/>
    <property type="molecule type" value="Genomic_DNA"/>
</dbReference>
<dbReference type="GO" id="GO:0005576">
    <property type="term" value="C:extracellular region"/>
    <property type="evidence" value="ECO:0007669"/>
    <property type="project" value="UniProtKB-SubCell"/>
</dbReference>
<gene>
    <name evidence="7" type="ORF">Ddye_028189</name>
</gene>
<comment type="subcellular location">
    <subcellularLocation>
        <location evidence="1 6">Secreted</location>
    </subcellularLocation>
</comment>
<dbReference type="GO" id="GO:0060320">
    <property type="term" value="P:rejection of self pollen"/>
    <property type="evidence" value="ECO:0007669"/>
    <property type="project" value="UniProtKB-KW"/>
</dbReference>
<accession>A0AAD9WQX5</accession>
<dbReference type="Pfam" id="PF05938">
    <property type="entry name" value="Self-incomp_S1"/>
    <property type="match status" value="1"/>
</dbReference>